<dbReference type="Pfam" id="PF04958">
    <property type="entry name" value="AstA"/>
    <property type="match status" value="1"/>
</dbReference>
<dbReference type="SUPFAM" id="SSF55729">
    <property type="entry name" value="Acyl-CoA N-acyltransferases (Nat)"/>
    <property type="match status" value="1"/>
</dbReference>
<keyword evidence="2" id="KW-0808">Transferase</keyword>
<dbReference type="NCBIfam" id="TIGR03243">
    <property type="entry name" value="arg_catab_AOST"/>
    <property type="match status" value="1"/>
</dbReference>
<name>A0AA95NFJ4_9BURK</name>
<sequence>MSDHHPLCRYLLRPALPADLAALERLAHASAIGISSLPSNRAALQDKLERSAHAFESEDDATGEEIYLFVLEDLARDGAIIGTSGIEASPGFHDRFYSYRNEFIVQVSPELGTRNRIHTLHLCHDLTGVSLLTGFHIDPAYADGLAPQLLSRARLLFIAQFAERFSDRIASENPGPADDNGGCPFWDAVGRRFFDMDYPSAEALTSGRNKAYIAELMPQSPIYVPLLDEPAQWALGQLHAVGELPFAILLDEGFEADTYINIYDGGPTVEGRLQTLKSVRRARRRPSQAGTLQPGARWQLVSNGRRRDFRAVLLPADAAPTLTLDEASAAALALRIGEPVLAAALDWAAPAGAEEAA</sequence>
<dbReference type="GO" id="GO:0008791">
    <property type="term" value="F:arginine N-succinyltransferase activity"/>
    <property type="evidence" value="ECO:0007669"/>
    <property type="project" value="InterPro"/>
</dbReference>
<evidence type="ECO:0000256" key="1">
    <source>
        <dbReference type="ARBA" id="ARBA00022503"/>
    </source>
</evidence>
<dbReference type="InterPro" id="IPR016181">
    <property type="entry name" value="Acyl_CoA_acyltransferase"/>
</dbReference>
<reference evidence="4" key="1">
    <citation type="submission" date="2023-01" db="EMBL/GenBank/DDBJ databases">
        <title>Whole genome sequence of Paucibacter sp. S2-9 isolated from pond sediment.</title>
        <authorList>
            <person name="Jung J.Y."/>
        </authorList>
    </citation>
    <scope>NUCLEOTIDE SEQUENCE</scope>
    <source>
        <strain evidence="4">S2-9</strain>
    </source>
</reference>
<proteinExistence type="predicted"/>
<dbReference type="InterPro" id="IPR007041">
    <property type="entry name" value="Arg_succinylTrfase_AstA/AruG"/>
</dbReference>
<accession>A0AA95NFJ4</accession>
<dbReference type="EMBL" id="CP116346">
    <property type="protein sequence ID" value="WIT13345.1"/>
    <property type="molecule type" value="Genomic_DNA"/>
</dbReference>
<keyword evidence="3" id="KW-0012">Acyltransferase</keyword>
<dbReference type="KEGG" id="pais:PFX98_06965"/>
<dbReference type="RefSeq" id="WP_285234457.1">
    <property type="nucleotide sequence ID" value="NZ_CP116346.1"/>
</dbReference>
<evidence type="ECO:0000313" key="5">
    <source>
        <dbReference type="Proteomes" id="UP001177769"/>
    </source>
</evidence>
<evidence type="ECO:0000256" key="3">
    <source>
        <dbReference type="ARBA" id="ARBA00023315"/>
    </source>
</evidence>
<dbReference type="PANTHER" id="PTHR30420:SF1">
    <property type="entry name" value="ARGININE N-SUCCINYLTRANSFERASE"/>
    <property type="match status" value="1"/>
</dbReference>
<protein>
    <submittedName>
        <fullName evidence="4">Arginine N-succinyltransferase</fullName>
    </submittedName>
</protein>
<evidence type="ECO:0000313" key="4">
    <source>
        <dbReference type="EMBL" id="WIT13345.1"/>
    </source>
</evidence>
<keyword evidence="1" id="KW-0056">Arginine metabolism</keyword>
<gene>
    <name evidence="4" type="ORF">PFX98_06965</name>
</gene>
<dbReference type="GO" id="GO:0006527">
    <property type="term" value="P:L-arginine catabolic process"/>
    <property type="evidence" value="ECO:0007669"/>
    <property type="project" value="InterPro"/>
</dbReference>
<evidence type="ECO:0000256" key="2">
    <source>
        <dbReference type="ARBA" id="ARBA00022679"/>
    </source>
</evidence>
<dbReference type="PANTHER" id="PTHR30420">
    <property type="entry name" value="N-SUCCINYLARGININE DIHYDROLASE"/>
    <property type="match status" value="1"/>
</dbReference>
<dbReference type="AlphaFoldDB" id="A0AA95NFJ4"/>
<dbReference type="Proteomes" id="UP001177769">
    <property type="component" value="Chromosome"/>
</dbReference>
<organism evidence="4 5">
    <name type="scientific">Paucibacter sediminis</name>
    <dbReference type="NCBI Taxonomy" id="3019553"/>
    <lineage>
        <taxon>Bacteria</taxon>
        <taxon>Pseudomonadati</taxon>
        <taxon>Pseudomonadota</taxon>
        <taxon>Betaproteobacteria</taxon>
        <taxon>Burkholderiales</taxon>
        <taxon>Sphaerotilaceae</taxon>
        <taxon>Roseateles</taxon>
    </lineage>
</organism>
<dbReference type="Gene3D" id="2.40.40.20">
    <property type="match status" value="1"/>
</dbReference>
<keyword evidence="5" id="KW-1185">Reference proteome</keyword>